<dbReference type="Proteomes" id="UP000187209">
    <property type="component" value="Unassembled WGS sequence"/>
</dbReference>
<comment type="caution">
    <text evidence="1">The sequence shown here is derived from an EMBL/GenBank/DDBJ whole genome shotgun (WGS) entry which is preliminary data.</text>
</comment>
<reference evidence="1 2" key="1">
    <citation type="submission" date="2016-11" db="EMBL/GenBank/DDBJ databases">
        <title>The macronuclear genome of Stentor coeruleus: a giant cell with tiny introns.</title>
        <authorList>
            <person name="Slabodnick M."/>
            <person name="Ruby J.G."/>
            <person name="Reiff S.B."/>
            <person name="Swart E.C."/>
            <person name="Gosai S."/>
            <person name="Prabakaran S."/>
            <person name="Witkowska E."/>
            <person name="Larue G.E."/>
            <person name="Fisher S."/>
            <person name="Freeman R.M."/>
            <person name="Gunawardena J."/>
            <person name="Chu W."/>
            <person name="Stover N.A."/>
            <person name="Gregory B.D."/>
            <person name="Nowacki M."/>
            <person name="Derisi J."/>
            <person name="Roy S.W."/>
            <person name="Marshall W.F."/>
            <person name="Sood P."/>
        </authorList>
    </citation>
    <scope>NUCLEOTIDE SEQUENCE [LARGE SCALE GENOMIC DNA]</scope>
    <source>
        <strain evidence="1">WM001</strain>
    </source>
</reference>
<dbReference type="AlphaFoldDB" id="A0A1R2CEE0"/>
<keyword evidence="2" id="KW-1185">Reference proteome</keyword>
<sequence>MSSFLKQKVFNFNKDYSISPKSHRKSPYRLHLSTQVNIVKLKFPHELEPLDYRVPLQNSNPLTSIGLIVTEKTKFPVSTVCEAINFSDNNDSHRKNSISILEHRKKNSISELRKFKRQSFDCTEKIDKGSLGACNRNMGLETQNGLFSTTHNDFNGLINTDMKLRGNMRKTYMECKQAKLFPKVLPMISACVSVQTEDT</sequence>
<evidence type="ECO:0000313" key="1">
    <source>
        <dbReference type="EMBL" id="OMJ87394.1"/>
    </source>
</evidence>
<dbReference type="EMBL" id="MPUH01000178">
    <property type="protein sequence ID" value="OMJ87394.1"/>
    <property type="molecule type" value="Genomic_DNA"/>
</dbReference>
<evidence type="ECO:0000313" key="2">
    <source>
        <dbReference type="Proteomes" id="UP000187209"/>
    </source>
</evidence>
<protein>
    <submittedName>
        <fullName evidence="1">Uncharacterized protein</fullName>
    </submittedName>
</protein>
<proteinExistence type="predicted"/>
<organism evidence="1 2">
    <name type="scientific">Stentor coeruleus</name>
    <dbReference type="NCBI Taxonomy" id="5963"/>
    <lineage>
        <taxon>Eukaryota</taxon>
        <taxon>Sar</taxon>
        <taxon>Alveolata</taxon>
        <taxon>Ciliophora</taxon>
        <taxon>Postciliodesmatophora</taxon>
        <taxon>Heterotrichea</taxon>
        <taxon>Heterotrichida</taxon>
        <taxon>Stentoridae</taxon>
        <taxon>Stentor</taxon>
    </lineage>
</organism>
<gene>
    <name evidence="1" type="ORF">SteCoe_10902</name>
</gene>
<name>A0A1R2CEE0_9CILI</name>
<accession>A0A1R2CEE0</accession>